<dbReference type="InterPro" id="IPR011598">
    <property type="entry name" value="bHLH_dom"/>
</dbReference>
<dbReference type="GO" id="GO:0005667">
    <property type="term" value="C:transcription regulator complex"/>
    <property type="evidence" value="ECO:0007669"/>
    <property type="project" value="InterPro"/>
</dbReference>
<accession>A0A401Q8F8</accession>
<keyword evidence="2" id="KW-0677">Repeat</keyword>
<dbReference type="Gene3D" id="3.30.450.20">
    <property type="entry name" value="PAS domain"/>
    <property type="match status" value="1"/>
</dbReference>
<evidence type="ECO:0000313" key="10">
    <source>
        <dbReference type="EMBL" id="GCB81641.1"/>
    </source>
</evidence>
<dbReference type="Proteomes" id="UP000288216">
    <property type="component" value="Unassembled WGS sequence"/>
</dbReference>
<evidence type="ECO:0000256" key="5">
    <source>
        <dbReference type="ARBA" id="ARBA00023163"/>
    </source>
</evidence>
<evidence type="ECO:0000256" key="1">
    <source>
        <dbReference type="ARBA" id="ARBA00004123"/>
    </source>
</evidence>
<dbReference type="GO" id="GO:0000977">
    <property type="term" value="F:RNA polymerase II transcription regulatory region sequence-specific DNA binding"/>
    <property type="evidence" value="ECO:0007669"/>
    <property type="project" value="TreeGrafter"/>
</dbReference>
<dbReference type="GO" id="GO:0005737">
    <property type="term" value="C:cytoplasm"/>
    <property type="evidence" value="ECO:0007669"/>
    <property type="project" value="InterPro"/>
</dbReference>
<dbReference type="PANTHER" id="PTHR23043">
    <property type="entry name" value="HYPOXIA-INDUCIBLE FACTOR 1 ALPHA"/>
    <property type="match status" value="1"/>
</dbReference>
<comment type="caution">
    <text evidence="10">The sequence shown here is derived from an EMBL/GenBank/DDBJ whole genome shotgun (WGS) entry which is preliminary data.</text>
</comment>
<dbReference type="GO" id="GO:0046983">
    <property type="term" value="F:protein dimerization activity"/>
    <property type="evidence" value="ECO:0007669"/>
    <property type="project" value="InterPro"/>
</dbReference>
<dbReference type="OrthoDB" id="6021714at2759"/>
<feature type="domain" description="PAS" evidence="8">
    <location>
        <begin position="92"/>
        <end position="147"/>
    </location>
</feature>
<dbReference type="NCBIfam" id="TIGR00229">
    <property type="entry name" value="sensory_box"/>
    <property type="match status" value="1"/>
</dbReference>
<dbReference type="SMART" id="SM00091">
    <property type="entry name" value="PAS"/>
    <property type="match status" value="1"/>
</dbReference>
<dbReference type="FunFam" id="3.30.450.20:FF:000005">
    <property type="entry name" value="Hypoxia-inducible factor 1 subunit alpha"/>
    <property type="match status" value="1"/>
</dbReference>
<comment type="subcellular location">
    <subcellularLocation>
        <location evidence="1">Nucleus</location>
    </subcellularLocation>
</comment>
<dbReference type="InterPro" id="IPR013767">
    <property type="entry name" value="PAS_fold"/>
</dbReference>
<dbReference type="InterPro" id="IPR036638">
    <property type="entry name" value="HLH_DNA-bd_sf"/>
</dbReference>
<dbReference type="AlphaFoldDB" id="A0A401Q8F8"/>
<dbReference type="SUPFAM" id="SSF47459">
    <property type="entry name" value="HLH, helix-loop-helix DNA-binding domain"/>
    <property type="match status" value="1"/>
</dbReference>
<dbReference type="EMBL" id="BFAA01022938">
    <property type="protein sequence ID" value="GCB81641.1"/>
    <property type="molecule type" value="Genomic_DNA"/>
</dbReference>
<reference evidence="10 11" key="1">
    <citation type="journal article" date="2018" name="Nat. Ecol. Evol.">
        <title>Shark genomes provide insights into elasmobranch evolution and the origin of vertebrates.</title>
        <authorList>
            <person name="Hara Y"/>
            <person name="Yamaguchi K"/>
            <person name="Onimaru K"/>
            <person name="Kadota M"/>
            <person name="Koyanagi M"/>
            <person name="Keeley SD"/>
            <person name="Tatsumi K"/>
            <person name="Tanaka K"/>
            <person name="Motone F"/>
            <person name="Kageyama Y"/>
            <person name="Nozu R"/>
            <person name="Adachi N"/>
            <person name="Nishimura O"/>
            <person name="Nakagawa R"/>
            <person name="Tanegashima C"/>
            <person name="Kiyatake I"/>
            <person name="Matsumoto R"/>
            <person name="Murakumo K"/>
            <person name="Nishida K"/>
            <person name="Terakita A"/>
            <person name="Kuratani S"/>
            <person name="Sato K"/>
            <person name="Hyodo S Kuraku.S."/>
        </authorList>
    </citation>
    <scope>NUCLEOTIDE SEQUENCE [LARGE SCALE GENOMIC DNA]</scope>
</reference>
<keyword evidence="4" id="KW-0238">DNA-binding</keyword>
<keyword evidence="3" id="KW-0805">Transcription regulation</keyword>
<feature type="domain" description="BHLH" evidence="9">
    <location>
        <begin position="15"/>
        <end position="68"/>
    </location>
</feature>
<evidence type="ECO:0000256" key="4">
    <source>
        <dbReference type="ARBA" id="ARBA00023125"/>
    </source>
</evidence>
<dbReference type="InterPro" id="IPR001067">
    <property type="entry name" value="Nuc_translocat"/>
</dbReference>
<dbReference type="SUPFAM" id="SSF55785">
    <property type="entry name" value="PYP-like sensor domain (PAS domain)"/>
    <property type="match status" value="1"/>
</dbReference>
<keyword evidence="6" id="KW-0539">Nucleus</keyword>
<evidence type="ECO:0000313" key="11">
    <source>
        <dbReference type="Proteomes" id="UP000288216"/>
    </source>
</evidence>
<dbReference type="OMA" id="KFTYCDQ"/>
<dbReference type="Gene3D" id="4.10.280.10">
    <property type="entry name" value="Helix-loop-helix DNA-binding domain"/>
    <property type="match status" value="1"/>
</dbReference>
<evidence type="ECO:0000256" key="2">
    <source>
        <dbReference type="ARBA" id="ARBA00022737"/>
    </source>
</evidence>
<evidence type="ECO:0000259" key="9">
    <source>
        <dbReference type="PROSITE" id="PS50888"/>
    </source>
</evidence>
<dbReference type="Pfam" id="PF23171">
    <property type="entry name" value="bHLH_HIF1A"/>
    <property type="match status" value="1"/>
</dbReference>
<keyword evidence="11" id="KW-1185">Reference proteome</keyword>
<evidence type="ECO:0000256" key="6">
    <source>
        <dbReference type="ARBA" id="ARBA00023242"/>
    </source>
</evidence>
<dbReference type="STRING" id="75743.A0A401Q8F8"/>
<dbReference type="PROSITE" id="PS50888">
    <property type="entry name" value="BHLH"/>
    <property type="match status" value="1"/>
</dbReference>
<dbReference type="CDD" id="cd00130">
    <property type="entry name" value="PAS"/>
    <property type="match status" value="1"/>
</dbReference>
<evidence type="ECO:0000259" key="8">
    <source>
        <dbReference type="PROSITE" id="PS50112"/>
    </source>
</evidence>
<dbReference type="InterPro" id="IPR000014">
    <property type="entry name" value="PAS"/>
</dbReference>
<feature type="compositionally biased region" description="Low complexity" evidence="7">
    <location>
        <begin position="1"/>
        <end position="13"/>
    </location>
</feature>
<gene>
    <name evidence="10" type="ORF">scyTo_0022542</name>
</gene>
<dbReference type="SMART" id="SM00353">
    <property type="entry name" value="HLH"/>
    <property type="match status" value="1"/>
</dbReference>
<evidence type="ECO:0000256" key="7">
    <source>
        <dbReference type="SAM" id="MobiDB-lite"/>
    </source>
</evidence>
<dbReference type="PANTHER" id="PTHR23043:SF34">
    <property type="entry name" value="HYPOXIA-INDUCIBLE FACTOR 1 SUBUNIT ALPHA,-LIKE"/>
    <property type="match status" value="1"/>
</dbReference>
<dbReference type="GO" id="GO:0071456">
    <property type="term" value="P:cellular response to hypoxia"/>
    <property type="evidence" value="ECO:0007669"/>
    <property type="project" value="TreeGrafter"/>
</dbReference>
<dbReference type="PROSITE" id="PS50112">
    <property type="entry name" value="PAS"/>
    <property type="match status" value="1"/>
</dbReference>
<evidence type="ECO:0000256" key="3">
    <source>
        <dbReference type="ARBA" id="ARBA00023015"/>
    </source>
</evidence>
<dbReference type="PRINTS" id="PR00785">
    <property type="entry name" value="NCTRNSLOCATR"/>
</dbReference>
<dbReference type="GO" id="GO:0005634">
    <property type="term" value="C:nucleus"/>
    <property type="evidence" value="ECO:0007669"/>
    <property type="project" value="UniProtKB-SubCell"/>
</dbReference>
<proteinExistence type="predicted"/>
<keyword evidence="5" id="KW-0804">Transcription</keyword>
<dbReference type="InterPro" id="IPR035965">
    <property type="entry name" value="PAS-like_dom_sf"/>
</dbReference>
<dbReference type="GO" id="GO:0000981">
    <property type="term" value="F:DNA-binding transcription factor activity, RNA polymerase II-specific"/>
    <property type="evidence" value="ECO:0007669"/>
    <property type="project" value="TreeGrafter"/>
</dbReference>
<dbReference type="Pfam" id="PF00989">
    <property type="entry name" value="PAS"/>
    <property type="match status" value="1"/>
</dbReference>
<sequence length="256" mass="29007">MAAAVRAPPVQVAEQRKERSRDAARSRRGKETDVLYELGRQLPLPRAVISHLDKASIMRVAISYLRLRRVVEAGTTRSARADLDSQFDGFSLRALDGFIMVLTEEGDIVYLSENVDRYLGLTQLDLVGHSVFDFVHPSDEEELKDLVTPRQGLLVKQDGHRERDIFMRMKSTVSNRGRTVAIKSATWKVLHCTGHMKRCEVSSKIPDCEFLQPPMSFLVMICEPIPHPSTIEMALGSKTFLSRHSLDMKFTHCDQK</sequence>
<feature type="region of interest" description="Disordered" evidence="7">
    <location>
        <begin position="1"/>
        <end position="28"/>
    </location>
</feature>
<name>A0A401Q8F8_SCYTO</name>
<protein>
    <submittedName>
        <fullName evidence="10">Uncharacterized protein</fullName>
    </submittedName>
</protein>
<organism evidence="10 11">
    <name type="scientific">Scyliorhinus torazame</name>
    <name type="common">Cloudy catshark</name>
    <name type="synonym">Catulus torazame</name>
    <dbReference type="NCBI Taxonomy" id="75743"/>
    <lineage>
        <taxon>Eukaryota</taxon>
        <taxon>Metazoa</taxon>
        <taxon>Chordata</taxon>
        <taxon>Craniata</taxon>
        <taxon>Vertebrata</taxon>
        <taxon>Chondrichthyes</taxon>
        <taxon>Elasmobranchii</taxon>
        <taxon>Galeomorphii</taxon>
        <taxon>Galeoidea</taxon>
        <taxon>Carcharhiniformes</taxon>
        <taxon>Scyliorhinidae</taxon>
        <taxon>Scyliorhinus</taxon>
    </lineage>
</organism>
<feature type="compositionally biased region" description="Basic and acidic residues" evidence="7">
    <location>
        <begin position="14"/>
        <end position="28"/>
    </location>
</feature>